<dbReference type="EMBL" id="MN740613">
    <property type="protein sequence ID" value="QHU35858.1"/>
    <property type="molecule type" value="Genomic_DNA"/>
</dbReference>
<sequence length="85" mass="9952">MIDLICYETLDDEPFTFKSSKSNESGNGLKRLKVTMEKNYFKENITNGCAVILIIYLAIKSYKNDLNLMYKQLKAYIILRLYRIA</sequence>
<keyword evidence="1" id="KW-0812">Transmembrane</keyword>
<feature type="transmembrane region" description="Helical" evidence="1">
    <location>
        <begin position="40"/>
        <end position="59"/>
    </location>
</feature>
<organism evidence="2">
    <name type="scientific">viral metagenome</name>
    <dbReference type="NCBI Taxonomy" id="1070528"/>
    <lineage>
        <taxon>unclassified sequences</taxon>
        <taxon>metagenomes</taxon>
        <taxon>organismal metagenomes</taxon>
    </lineage>
</organism>
<evidence type="ECO:0000256" key="1">
    <source>
        <dbReference type="SAM" id="Phobius"/>
    </source>
</evidence>
<reference evidence="2" key="1">
    <citation type="journal article" date="2020" name="Nature">
        <title>Giant virus diversity and host interactions through global metagenomics.</title>
        <authorList>
            <person name="Schulz F."/>
            <person name="Roux S."/>
            <person name="Paez-Espino D."/>
            <person name="Jungbluth S."/>
            <person name="Walsh D.A."/>
            <person name="Denef V.J."/>
            <person name="McMahon K.D."/>
            <person name="Konstantinidis K.T."/>
            <person name="Eloe-Fadrosh E.A."/>
            <person name="Kyrpides N.C."/>
            <person name="Woyke T."/>
        </authorList>
    </citation>
    <scope>NUCLEOTIDE SEQUENCE</scope>
    <source>
        <strain evidence="2">GVMAG-S-1035085-51</strain>
    </source>
</reference>
<dbReference type="AlphaFoldDB" id="A0A6C0M0N3"/>
<keyword evidence="1" id="KW-1133">Transmembrane helix</keyword>
<keyword evidence="1" id="KW-0472">Membrane</keyword>
<accession>A0A6C0M0N3</accession>
<proteinExistence type="predicted"/>
<protein>
    <submittedName>
        <fullName evidence="2">Uncharacterized protein</fullName>
    </submittedName>
</protein>
<name>A0A6C0M0N3_9ZZZZ</name>
<evidence type="ECO:0000313" key="2">
    <source>
        <dbReference type="EMBL" id="QHU35858.1"/>
    </source>
</evidence>